<protein>
    <submittedName>
        <fullName evidence="1">Uncharacterized protein</fullName>
    </submittedName>
</protein>
<dbReference type="AlphaFoldDB" id="X1G1R3"/>
<feature type="non-terminal residue" evidence="1">
    <location>
        <position position="35"/>
    </location>
</feature>
<dbReference type="InterPro" id="IPR027790">
    <property type="entry name" value="AdoMet_synthase_2_family"/>
</dbReference>
<gene>
    <name evidence="1" type="ORF">S03H2_39754</name>
</gene>
<name>X1G1R3_9ZZZZ</name>
<proteinExistence type="predicted"/>
<sequence>MENLVISHGRDVVPSKLPVEIVERKGQGHPDYLCD</sequence>
<reference evidence="1" key="1">
    <citation type="journal article" date="2014" name="Front. Microbiol.">
        <title>High frequency of phylogenetically diverse reductive dehalogenase-homologous genes in deep subseafloor sedimentary metagenomes.</title>
        <authorList>
            <person name="Kawai M."/>
            <person name="Futagami T."/>
            <person name="Toyoda A."/>
            <person name="Takaki Y."/>
            <person name="Nishi S."/>
            <person name="Hori S."/>
            <person name="Arai W."/>
            <person name="Tsubouchi T."/>
            <person name="Morono Y."/>
            <person name="Uchiyama I."/>
            <person name="Ito T."/>
            <person name="Fujiyama A."/>
            <person name="Inagaki F."/>
            <person name="Takami H."/>
        </authorList>
    </citation>
    <scope>NUCLEOTIDE SEQUENCE</scope>
    <source>
        <strain evidence="1">Expedition CK06-06</strain>
    </source>
</reference>
<evidence type="ECO:0000313" key="1">
    <source>
        <dbReference type="EMBL" id="GAH51192.1"/>
    </source>
</evidence>
<accession>X1G1R3</accession>
<dbReference type="EMBL" id="BARU01024605">
    <property type="protein sequence ID" value="GAH51192.1"/>
    <property type="molecule type" value="Genomic_DNA"/>
</dbReference>
<dbReference type="Pfam" id="PF01941">
    <property type="entry name" value="AdoMet_Synthase"/>
    <property type="match status" value="1"/>
</dbReference>
<comment type="caution">
    <text evidence="1">The sequence shown here is derived from an EMBL/GenBank/DDBJ whole genome shotgun (WGS) entry which is preliminary data.</text>
</comment>
<organism evidence="1">
    <name type="scientific">marine sediment metagenome</name>
    <dbReference type="NCBI Taxonomy" id="412755"/>
    <lineage>
        <taxon>unclassified sequences</taxon>
        <taxon>metagenomes</taxon>
        <taxon>ecological metagenomes</taxon>
    </lineage>
</organism>